<name>A0A1M4NGP8_9HELI</name>
<protein>
    <submittedName>
        <fullName evidence="2">OMP554</fullName>
    </submittedName>
</protein>
<dbReference type="EMBL" id="LT633177">
    <property type="protein sequence ID" value="SFZ71365.1"/>
    <property type="molecule type" value="Genomic_DNA"/>
</dbReference>
<evidence type="ECO:0000256" key="1">
    <source>
        <dbReference type="SAM" id="SignalP"/>
    </source>
</evidence>
<reference evidence="2" key="1">
    <citation type="submission" date="2016-10" db="EMBL/GenBank/DDBJ databases">
        <title>Proteomic and phylogenetic analysis of the outer membrane protein repertoire of gastric Helicobacter species.</title>
        <authorList>
            <person name="Joosten M."/>
        </authorList>
    </citation>
    <scope>NUCLEOTIDE SEQUENCE</scope>
    <source>
        <strain evidence="2">HeqF1</strain>
    </source>
</reference>
<dbReference type="OrthoDB" id="5319509at2"/>
<feature type="chain" id="PRO_5012567275" evidence="1">
    <location>
        <begin position="22"/>
        <end position="228"/>
    </location>
</feature>
<feature type="signal peptide" evidence="1">
    <location>
        <begin position="1"/>
        <end position="21"/>
    </location>
</feature>
<evidence type="ECO:0000313" key="2">
    <source>
        <dbReference type="EMBL" id="SFZ71365.1"/>
    </source>
</evidence>
<dbReference type="InterPro" id="IPR002718">
    <property type="entry name" value="OMP_Helicobacter"/>
</dbReference>
<proteinExistence type="predicted"/>
<keyword evidence="1" id="KW-0732">Signal</keyword>
<organism evidence="2">
    <name type="scientific">Helicobacter equorum</name>
    <dbReference type="NCBI Taxonomy" id="361872"/>
    <lineage>
        <taxon>Bacteria</taxon>
        <taxon>Pseudomonadati</taxon>
        <taxon>Campylobacterota</taxon>
        <taxon>Epsilonproteobacteria</taxon>
        <taxon>Campylobacterales</taxon>
        <taxon>Helicobacteraceae</taxon>
        <taxon>Helicobacter</taxon>
    </lineage>
</organism>
<gene>
    <name evidence="2" type="primary">omp554</name>
</gene>
<dbReference type="Pfam" id="PF01856">
    <property type="entry name" value="HP_OMP"/>
    <property type="match status" value="1"/>
</dbReference>
<accession>A0A1M4NGP8</accession>
<dbReference type="AlphaFoldDB" id="A0A1M4NGP8"/>
<sequence>MKKLIVSGALALAFSTSAVVAEESGAFIGVDLGLANLSKMTSESSMNGGTRTTYALGSLRYGLMGGYKWFFTENVGLRAYVALNNGTSYLQDASTGNGTNGSSGQTPNGNQFNSMFINANVDFLNTFYNSEQVSAGWFAGLSLGVGIHSGGIVKATTANSNLSNISGFDMGINLGLRTLFGKKHGIEFFTRFGVIGASATAEMNGVAVKTDMSTTQIYNTGVRYTYNF</sequence>
<dbReference type="RefSeq" id="WP_104693396.1">
    <property type="nucleotide sequence ID" value="NZ_FZPO01000002.1"/>
</dbReference>